<feature type="compositionally biased region" description="Basic and acidic residues" evidence="1">
    <location>
        <begin position="23"/>
        <end position="33"/>
    </location>
</feature>
<evidence type="ECO:0000256" key="1">
    <source>
        <dbReference type="SAM" id="MobiDB-lite"/>
    </source>
</evidence>
<comment type="caution">
    <text evidence="2">The sequence shown here is derived from an EMBL/GenBank/DDBJ whole genome shotgun (WGS) entry which is preliminary data.</text>
</comment>
<sequence length="47" mass="5436">MVDEAVVADKLRHINDYTDDLREMRGISKERYTSETPFSSERSSGRS</sequence>
<dbReference type="Proteomes" id="UP001166304">
    <property type="component" value="Unassembled WGS sequence"/>
</dbReference>
<reference evidence="2" key="1">
    <citation type="submission" date="2021-06" db="EMBL/GenBank/DDBJ databases">
        <title>New haloarchaea isolates fom saline soil.</title>
        <authorList>
            <person name="Duran-Viseras A."/>
            <person name="Sanchez-Porro C.S."/>
            <person name="Ventosa A."/>
        </authorList>
    </citation>
    <scope>NUCLEOTIDE SEQUENCE</scope>
    <source>
        <strain evidence="2">JCM 18369</strain>
    </source>
</reference>
<organism evidence="2 3">
    <name type="scientific">Haloarcula salina</name>
    <dbReference type="NCBI Taxonomy" id="1429914"/>
    <lineage>
        <taxon>Archaea</taxon>
        <taxon>Methanobacteriati</taxon>
        <taxon>Methanobacteriota</taxon>
        <taxon>Stenosarchaea group</taxon>
        <taxon>Halobacteria</taxon>
        <taxon>Halobacteriales</taxon>
        <taxon>Haloarculaceae</taxon>
        <taxon>Haloarcula</taxon>
    </lineage>
</organism>
<dbReference type="EMBL" id="JAHQXE010000003">
    <property type="protein sequence ID" value="MBV0902218.1"/>
    <property type="molecule type" value="Genomic_DNA"/>
</dbReference>
<proteinExistence type="predicted"/>
<feature type="compositionally biased region" description="Polar residues" evidence="1">
    <location>
        <begin position="34"/>
        <end position="47"/>
    </location>
</feature>
<keyword evidence="3" id="KW-1185">Reference proteome</keyword>
<feature type="region of interest" description="Disordered" evidence="1">
    <location>
        <begin position="23"/>
        <end position="47"/>
    </location>
</feature>
<evidence type="ECO:0000313" key="3">
    <source>
        <dbReference type="Proteomes" id="UP001166304"/>
    </source>
</evidence>
<evidence type="ECO:0000313" key="2">
    <source>
        <dbReference type="EMBL" id="MBV0902218.1"/>
    </source>
</evidence>
<gene>
    <name evidence="2" type="ORF">KTS37_10505</name>
</gene>
<name>A0AA41G0W6_9EURY</name>
<accession>A0AA41G0W6</accession>
<dbReference type="AlphaFoldDB" id="A0AA41G0W6"/>
<protein>
    <submittedName>
        <fullName evidence="2">Uncharacterized protein</fullName>
    </submittedName>
</protein>
<dbReference type="RefSeq" id="WP_206673701.1">
    <property type="nucleotide sequence ID" value="NZ_JAHQXE010000003.1"/>
</dbReference>